<dbReference type="Proteomes" id="UP000246085">
    <property type="component" value="Chromosome BRAD3257"/>
</dbReference>
<dbReference type="KEGG" id="bvz:BRAD3257_6668"/>
<accession>A0A2U3Q7Z8</accession>
<dbReference type="AlphaFoldDB" id="A0A2U3Q7Z8"/>
<evidence type="ECO:0000313" key="1">
    <source>
        <dbReference type="EMBL" id="SPP97561.1"/>
    </source>
</evidence>
<gene>
    <name evidence="1" type="ORF">BRAD3257_6668</name>
</gene>
<name>A0A2U3Q7Z8_9BRAD</name>
<dbReference type="EMBL" id="LS398110">
    <property type="protein sequence ID" value="SPP97561.1"/>
    <property type="molecule type" value="Genomic_DNA"/>
</dbReference>
<evidence type="ECO:0000313" key="2">
    <source>
        <dbReference type="Proteomes" id="UP000246085"/>
    </source>
</evidence>
<reference evidence="1 2" key="1">
    <citation type="submission" date="2018-03" db="EMBL/GenBank/DDBJ databases">
        <authorList>
            <person name="Gully D."/>
        </authorList>
    </citation>
    <scope>NUCLEOTIDE SEQUENCE [LARGE SCALE GENOMIC DNA]</scope>
    <source>
        <strain evidence="1">ORS3257</strain>
    </source>
</reference>
<proteinExistence type="predicted"/>
<sequence>MRSDTKARWDQDESPSRFRLLFEHDLFGKPLHTFPDHALGEVAMPGLVPGIHVLHARSRRVDGRYEPGHDAFGSAGTYAA</sequence>
<organism evidence="1 2">
    <name type="scientific">Bradyrhizobium vignae</name>
    <dbReference type="NCBI Taxonomy" id="1549949"/>
    <lineage>
        <taxon>Bacteria</taxon>
        <taxon>Pseudomonadati</taxon>
        <taxon>Pseudomonadota</taxon>
        <taxon>Alphaproteobacteria</taxon>
        <taxon>Hyphomicrobiales</taxon>
        <taxon>Nitrobacteraceae</taxon>
        <taxon>Bradyrhizobium</taxon>
    </lineage>
</organism>
<protein>
    <submittedName>
        <fullName evidence="1">Fumarate hydratase class II (Modular protein)</fullName>
    </submittedName>
</protein>